<proteinExistence type="predicted"/>
<dbReference type="EMBL" id="LXQE01000181">
    <property type="protein sequence ID" value="RCJ30839.1"/>
    <property type="molecule type" value="Genomic_DNA"/>
</dbReference>
<comment type="caution">
    <text evidence="1">The sequence shown here is derived from an EMBL/GenBank/DDBJ whole genome shotgun (WGS) entry which is preliminary data.</text>
</comment>
<evidence type="ECO:0000313" key="2">
    <source>
        <dbReference type="Proteomes" id="UP000252085"/>
    </source>
</evidence>
<accession>A0A367R3R2</accession>
<name>A0A367R3R2_NOSPU</name>
<gene>
    <name evidence="1" type="ORF">A6769_32205</name>
</gene>
<evidence type="ECO:0000313" key="1">
    <source>
        <dbReference type="EMBL" id="RCJ30839.1"/>
    </source>
</evidence>
<protein>
    <recommendedName>
        <fullName evidence="3">Transposase</fullName>
    </recommendedName>
</protein>
<dbReference type="Pfam" id="PF13384">
    <property type="entry name" value="HTH_23"/>
    <property type="match status" value="1"/>
</dbReference>
<sequence length="73" mass="8655">MPKRISIAKHLDIAELEQLYRETKDRVESRQYQIIWLLAQGKKTEEVEEVTGYSRTWIYALVKRYNQLGISGI</sequence>
<reference evidence="1 2" key="1">
    <citation type="submission" date="2016-04" db="EMBL/GenBank/DDBJ databases">
        <authorList>
            <person name="Evans L.H."/>
            <person name="Alamgir A."/>
            <person name="Owens N."/>
            <person name="Weber N.D."/>
            <person name="Virtaneva K."/>
            <person name="Barbian K."/>
            <person name="Babar A."/>
            <person name="Rosenke K."/>
        </authorList>
    </citation>
    <scope>NUCLEOTIDE SEQUENCE [LARGE SCALE GENOMIC DNA]</scope>
    <source>
        <strain evidence="1">NIES-2108</strain>
    </source>
</reference>
<evidence type="ECO:0008006" key="3">
    <source>
        <dbReference type="Google" id="ProtNLM"/>
    </source>
</evidence>
<organism evidence="1 2">
    <name type="scientific">Nostoc punctiforme NIES-2108</name>
    <dbReference type="NCBI Taxonomy" id="1356359"/>
    <lineage>
        <taxon>Bacteria</taxon>
        <taxon>Bacillati</taxon>
        <taxon>Cyanobacteriota</taxon>
        <taxon>Cyanophyceae</taxon>
        <taxon>Nostocales</taxon>
        <taxon>Nostocaceae</taxon>
        <taxon>Nostoc</taxon>
    </lineage>
</organism>
<dbReference type="AlphaFoldDB" id="A0A367R3R2"/>
<dbReference type="Proteomes" id="UP000252085">
    <property type="component" value="Unassembled WGS sequence"/>
</dbReference>